<dbReference type="AlphaFoldDB" id="A0A430APC2"/>
<accession>A0A430APC2</accession>
<feature type="transmembrane region" description="Helical" evidence="1">
    <location>
        <begin position="70"/>
        <end position="89"/>
    </location>
</feature>
<organism evidence="2 3">
    <name type="scientific">Vagococcus elongatus</name>
    <dbReference type="NCBI Taxonomy" id="180344"/>
    <lineage>
        <taxon>Bacteria</taxon>
        <taxon>Bacillati</taxon>
        <taxon>Bacillota</taxon>
        <taxon>Bacilli</taxon>
        <taxon>Lactobacillales</taxon>
        <taxon>Enterococcaceae</taxon>
        <taxon>Vagococcus</taxon>
    </lineage>
</organism>
<comment type="caution">
    <text evidence="2">The sequence shown here is derived from an EMBL/GenBank/DDBJ whole genome shotgun (WGS) entry which is preliminary data.</text>
</comment>
<keyword evidence="1" id="KW-0812">Transmembrane</keyword>
<evidence type="ECO:0000313" key="3">
    <source>
        <dbReference type="Proteomes" id="UP000287605"/>
    </source>
</evidence>
<evidence type="ECO:0000313" key="2">
    <source>
        <dbReference type="EMBL" id="RSU09988.1"/>
    </source>
</evidence>
<reference evidence="2 3" key="1">
    <citation type="submission" date="2017-05" db="EMBL/GenBank/DDBJ databases">
        <title>Vagococcus spp. assemblies.</title>
        <authorList>
            <person name="Gulvik C.A."/>
        </authorList>
    </citation>
    <scope>NUCLEOTIDE SEQUENCE [LARGE SCALE GENOMIC DNA]</scope>
    <source>
        <strain evidence="2 3">CCUG 51432</strain>
    </source>
</reference>
<sequence length="100" mass="11371">MVAFFIYWFSIFVSLAWVILSIGFSIFYLARKENGNLWAFAFFNLLVIVFLAIILVVYKTWDFDITLYSSAIRALMIANGGLSVIQAILGRVKKPQVAHS</sequence>
<dbReference type="RefSeq" id="WP_126809674.1">
    <property type="nucleotide sequence ID" value="NZ_NGKA01000017.1"/>
</dbReference>
<keyword evidence="1" id="KW-0472">Membrane</keyword>
<proteinExistence type="predicted"/>
<dbReference type="Proteomes" id="UP000287605">
    <property type="component" value="Unassembled WGS sequence"/>
</dbReference>
<feature type="transmembrane region" description="Helical" evidence="1">
    <location>
        <begin position="37"/>
        <end position="58"/>
    </location>
</feature>
<protein>
    <recommendedName>
        <fullName evidence="4">Integral membrane protein</fullName>
    </recommendedName>
</protein>
<feature type="transmembrane region" description="Helical" evidence="1">
    <location>
        <begin position="6"/>
        <end position="30"/>
    </location>
</feature>
<name>A0A430APC2_9ENTE</name>
<dbReference type="OrthoDB" id="2298188at2"/>
<keyword evidence="3" id="KW-1185">Reference proteome</keyword>
<gene>
    <name evidence="2" type="ORF">CBF29_10450</name>
</gene>
<evidence type="ECO:0000256" key="1">
    <source>
        <dbReference type="SAM" id="Phobius"/>
    </source>
</evidence>
<dbReference type="EMBL" id="NGKA01000017">
    <property type="protein sequence ID" value="RSU09988.1"/>
    <property type="molecule type" value="Genomic_DNA"/>
</dbReference>
<evidence type="ECO:0008006" key="4">
    <source>
        <dbReference type="Google" id="ProtNLM"/>
    </source>
</evidence>
<keyword evidence="1" id="KW-1133">Transmembrane helix</keyword>